<sequence>MSDGLTLSWPALTGGLVLGMLLAVIYLMALARSVRGLVVSRYPGRRLLLGTLLRLLLMGAVFGGLLYAGDALQALAAVAGFVIVRTAVVRWQMIREDA</sequence>
<dbReference type="EMBL" id="JBAKFF010000001">
    <property type="protein sequence ID" value="MEX0431492.1"/>
    <property type="molecule type" value="Genomic_DNA"/>
</dbReference>
<proteinExistence type="predicted"/>
<evidence type="ECO:0000313" key="2">
    <source>
        <dbReference type="EMBL" id="MEX0431492.1"/>
    </source>
</evidence>
<keyword evidence="1" id="KW-1133">Transmembrane helix</keyword>
<keyword evidence="3" id="KW-1185">Reference proteome</keyword>
<feature type="transmembrane region" description="Helical" evidence="1">
    <location>
        <begin position="74"/>
        <end position="93"/>
    </location>
</feature>
<dbReference type="Pfam" id="PF12966">
    <property type="entry name" value="AtpR"/>
    <property type="match status" value="1"/>
</dbReference>
<evidence type="ECO:0000256" key="1">
    <source>
        <dbReference type="SAM" id="Phobius"/>
    </source>
</evidence>
<keyword evidence="1" id="KW-0812">Transmembrane</keyword>
<protein>
    <submittedName>
        <fullName evidence="2">ATP synthase subunit I</fullName>
    </submittedName>
</protein>
<feature type="transmembrane region" description="Helical" evidence="1">
    <location>
        <begin position="47"/>
        <end position="68"/>
    </location>
</feature>
<feature type="transmembrane region" description="Helical" evidence="1">
    <location>
        <begin position="6"/>
        <end position="27"/>
    </location>
</feature>
<dbReference type="InterPro" id="IPR017581">
    <property type="entry name" value="AtpR-like"/>
</dbReference>
<dbReference type="RefSeq" id="WP_367984247.1">
    <property type="nucleotide sequence ID" value="NZ_JBAKFF010000001.1"/>
</dbReference>
<gene>
    <name evidence="2" type="ORF">V6X30_08765</name>
</gene>
<accession>A0ABV3T9Z2</accession>
<name>A0ABV3T9Z2_9GAMM</name>
<comment type="caution">
    <text evidence="2">The sequence shown here is derived from an EMBL/GenBank/DDBJ whole genome shotgun (WGS) entry which is preliminary data.</text>
</comment>
<dbReference type="Proteomes" id="UP001556637">
    <property type="component" value="Unassembled WGS sequence"/>
</dbReference>
<organism evidence="2 3">
    <name type="scientific">Spiribacter insolitus</name>
    <dbReference type="NCBI Taxonomy" id="3122417"/>
    <lineage>
        <taxon>Bacteria</taxon>
        <taxon>Pseudomonadati</taxon>
        <taxon>Pseudomonadota</taxon>
        <taxon>Gammaproteobacteria</taxon>
        <taxon>Chromatiales</taxon>
        <taxon>Ectothiorhodospiraceae</taxon>
        <taxon>Spiribacter</taxon>
    </lineage>
</organism>
<reference evidence="2 3" key="1">
    <citation type="submission" date="2024-02" db="EMBL/GenBank/DDBJ databases">
        <title>New especies of Spiribacter isolated from saline water.</title>
        <authorList>
            <person name="Leon M.J."/>
            <person name="De La Haba R."/>
            <person name="Sanchez-Porro C."/>
            <person name="Ventosa A."/>
        </authorList>
    </citation>
    <scope>NUCLEOTIDE SEQUENCE [LARGE SCALE GENOMIC DNA]</scope>
    <source>
        <strain evidence="3">ag22IC4-189</strain>
    </source>
</reference>
<keyword evidence="1" id="KW-0472">Membrane</keyword>
<evidence type="ECO:0000313" key="3">
    <source>
        <dbReference type="Proteomes" id="UP001556637"/>
    </source>
</evidence>